<gene>
    <name evidence="2" type="ORF">E1284_14185</name>
</gene>
<evidence type="ECO:0000313" key="3">
    <source>
        <dbReference type="Proteomes" id="UP000295431"/>
    </source>
</evidence>
<dbReference type="EMBL" id="SMJW01000059">
    <property type="protein sequence ID" value="TDC15898.1"/>
    <property type="molecule type" value="Genomic_DNA"/>
</dbReference>
<organism evidence="2 3">
    <name type="scientific">Actinomadura bangladeshensis</name>
    <dbReference type="NCBI Taxonomy" id="453573"/>
    <lineage>
        <taxon>Bacteria</taxon>
        <taxon>Bacillati</taxon>
        <taxon>Actinomycetota</taxon>
        <taxon>Actinomycetes</taxon>
        <taxon>Streptosporangiales</taxon>
        <taxon>Thermomonosporaceae</taxon>
        <taxon>Actinomadura</taxon>
    </lineage>
</organism>
<name>A0A4R4P0Y8_9ACTN</name>
<dbReference type="AlphaFoldDB" id="A0A4R4P0Y8"/>
<evidence type="ECO:0000256" key="1">
    <source>
        <dbReference type="SAM" id="MobiDB-lite"/>
    </source>
</evidence>
<dbReference type="Proteomes" id="UP000295431">
    <property type="component" value="Unassembled WGS sequence"/>
</dbReference>
<protein>
    <submittedName>
        <fullName evidence="2">Uncharacterized protein</fullName>
    </submittedName>
</protein>
<comment type="caution">
    <text evidence="2">The sequence shown here is derived from an EMBL/GenBank/DDBJ whole genome shotgun (WGS) entry which is preliminary data.</text>
</comment>
<reference evidence="2 3" key="1">
    <citation type="submission" date="2019-03" db="EMBL/GenBank/DDBJ databases">
        <title>Draft genome sequences of novel Actinobacteria.</title>
        <authorList>
            <person name="Sahin N."/>
            <person name="Ay H."/>
            <person name="Saygin H."/>
        </authorList>
    </citation>
    <scope>NUCLEOTIDE SEQUENCE [LARGE SCALE GENOMIC DNA]</scope>
    <source>
        <strain evidence="2 3">DSM 45347</strain>
    </source>
</reference>
<keyword evidence="3" id="KW-1185">Reference proteome</keyword>
<feature type="region of interest" description="Disordered" evidence="1">
    <location>
        <begin position="95"/>
        <end position="114"/>
    </location>
</feature>
<accession>A0A4R4P0Y8</accession>
<dbReference type="RefSeq" id="WP_131939538.1">
    <property type="nucleotide sequence ID" value="NZ_BAAAMX010000056.1"/>
</dbReference>
<proteinExistence type="predicted"/>
<dbReference type="OrthoDB" id="3479160at2"/>
<sequence length="131" mass="14254">MPARCCAAPALARLLVLADGEATRYSVAACAACGGAVVEYYDYDDWDTGNPADYEKYWWWRMDAPDTAAFRAAIASCPAPLDPACPCAVHRALTRRTPDPLPPSRETPHDAAEVPRTRFTVEDGRIGWAAP</sequence>
<evidence type="ECO:0000313" key="2">
    <source>
        <dbReference type="EMBL" id="TDC15898.1"/>
    </source>
</evidence>